<gene>
    <name evidence="7" type="ORF">GH885_01265</name>
</gene>
<evidence type="ECO:0000256" key="5">
    <source>
        <dbReference type="RuleBase" id="RU365005"/>
    </source>
</evidence>
<keyword evidence="5" id="KW-1003">Cell membrane</keyword>
<comment type="caution">
    <text evidence="7">The sequence shown here is derived from an EMBL/GenBank/DDBJ whole genome shotgun (WGS) entry which is preliminary data.</text>
</comment>
<dbReference type="SUPFAM" id="SSF53850">
    <property type="entry name" value="Periplasmic binding protein-like II"/>
    <property type="match status" value="1"/>
</dbReference>
<organism evidence="7 8">
    <name type="scientific">Gracilibacillus thailandensis</name>
    <dbReference type="NCBI Taxonomy" id="563735"/>
    <lineage>
        <taxon>Bacteria</taxon>
        <taxon>Bacillati</taxon>
        <taxon>Bacillota</taxon>
        <taxon>Bacilli</taxon>
        <taxon>Bacillales</taxon>
        <taxon>Bacillaceae</taxon>
        <taxon>Gracilibacillus</taxon>
    </lineage>
</organism>
<evidence type="ECO:0000256" key="1">
    <source>
        <dbReference type="ARBA" id="ARBA00008520"/>
    </source>
</evidence>
<sequence>MKTIKNLWGLFLVVFVFTLVACAPEREEVSQSEGNEEVAEENQKEEKPEELKVWVNDEEEAIEAAEEMFNNYTEETGIEVVFEKVPMPDQLQKLSLAGPTGDGPDLFFQPQDRLGDVVAQGLAVPFEYSEEELNGYSDAATEAFTYEGELYGSPVTIDTYFVYYNKSMIDSPPETIEEVYEISKELTDPEKDQYGFLISPEFYYLYSFMNAHGGYIFGEEDGVYDTSDIGLDNEGSITGLEEYKKFVDDGILPKSLTVDVIDGLFTEGKVGMAVSGPWNIPVYQDAIGEDLATAPLPKINGEVAPSFVGVKSWLVSSYSEHPEWAMDLAKYMTNDENSQLYYDLTGEIPPRPEILDSIEDPIYDGYTAQIPNGTTMPNIPEMSTVWDMDDAIELIVNGGDVEENLKDVVSNIKEKIQLSE</sequence>
<dbReference type="PANTHER" id="PTHR30061">
    <property type="entry name" value="MALTOSE-BINDING PERIPLASMIC PROTEIN"/>
    <property type="match status" value="1"/>
</dbReference>
<evidence type="ECO:0000256" key="6">
    <source>
        <dbReference type="SAM" id="MobiDB-lite"/>
    </source>
</evidence>
<keyword evidence="3 5" id="KW-0762">Sugar transport</keyword>
<keyword evidence="5" id="KW-0472">Membrane</keyword>
<keyword evidence="2 5" id="KW-0813">Transport</keyword>
<dbReference type="RefSeq" id="WP_153833855.1">
    <property type="nucleotide sequence ID" value="NZ_JBHUMW010000007.1"/>
</dbReference>
<reference evidence="7 8" key="1">
    <citation type="submission" date="2019-10" db="EMBL/GenBank/DDBJ databases">
        <title>Gracilibacillus salitolerans sp. nov., a moderate halophile isolated from a saline soil in northwest China.</title>
        <authorList>
            <person name="Gan L."/>
        </authorList>
    </citation>
    <scope>NUCLEOTIDE SEQUENCE [LARGE SCALE GENOMIC DNA]</scope>
    <source>
        <strain evidence="7 8">TP2-8</strain>
    </source>
</reference>
<dbReference type="InterPro" id="IPR006060">
    <property type="entry name" value="Maltose/Cyclodextrin-bd"/>
</dbReference>
<dbReference type="GO" id="GO:1901982">
    <property type="term" value="F:maltose binding"/>
    <property type="evidence" value="ECO:0007669"/>
    <property type="project" value="TreeGrafter"/>
</dbReference>
<dbReference type="Pfam" id="PF13416">
    <property type="entry name" value="SBP_bac_8"/>
    <property type="match status" value="1"/>
</dbReference>
<dbReference type="EMBL" id="WJEE01000001">
    <property type="protein sequence ID" value="MRI64976.1"/>
    <property type="molecule type" value="Genomic_DNA"/>
</dbReference>
<dbReference type="AlphaFoldDB" id="A0A6N7R2C0"/>
<evidence type="ECO:0000256" key="4">
    <source>
        <dbReference type="ARBA" id="ARBA00022729"/>
    </source>
</evidence>
<keyword evidence="5" id="KW-0449">Lipoprotein</keyword>
<comment type="subcellular location">
    <subcellularLocation>
        <location evidence="5">Cell membrane</location>
        <topology evidence="5">Lipid-anchor</topology>
    </subcellularLocation>
</comment>
<dbReference type="Proteomes" id="UP000435187">
    <property type="component" value="Unassembled WGS sequence"/>
</dbReference>
<dbReference type="GO" id="GO:0015144">
    <property type="term" value="F:carbohydrate transmembrane transporter activity"/>
    <property type="evidence" value="ECO:0007669"/>
    <property type="project" value="InterPro"/>
</dbReference>
<dbReference type="PROSITE" id="PS51257">
    <property type="entry name" value="PROKAR_LIPOPROTEIN"/>
    <property type="match status" value="1"/>
</dbReference>
<feature type="compositionally biased region" description="Basic and acidic residues" evidence="6">
    <location>
        <begin position="41"/>
        <end position="50"/>
    </location>
</feature>
<dbReference type="PRINTS" id="PR00181">
    <property type="entry name" value="MALTOSEBP"/>
</dbReference>
<evidence type="ECO:0000313" key="7">
    <source>
        <dbReference type="EMBL" id="MRI64976.1"/>
    </source>
</evidence>
<keyword evidence="8" id="KW-1185">Reference proteome</keyword>
<dbReference type="GO" id="GO:0015768">
    <property type="term" value="P:maltose transport"/>
    <property type="evidence" value="ECO:0007669"/>
    <property type="project" value="TreeGrafter"/>
</dbReference>
<evidence type="ECO:0000256" key="3">
    <source>
        <dbReference type="ARBA" id="ARBA00022597"/>
    </source>
</evidence>
<dbReference type="GO" id="GO:0055052">
    <property type="term" value="C:ATP-binding cassette (ABC) transporter complex, substrate-binding subunit-containing"/>
    <property type="evidence" value="ECO:0007669"/>
    <property type="project" value="TreeGrafter"/>
</dbReference>
<keyword evidence="4" id="KW-0732">Signal</keyword>
<protein>
    <recommendedName>
        <fullName evidence="5">Maltodextrin-binding protein</fullName>
    </recommendedName>
</protein>
<dbReference type="GO" id="GO:0042956">
    <property type="term" value="P:maltodextrin transmembrane transport"/>
    <property type="evidence" value="ECO:0007669"/>
    <property type="project" value="TreeGrafter"/>
</dbReference>
<evidence type="ECO:0000313" key="8">
    <source>
        <dbReference type="Proteomes" id="UP000435187"/>
    </source>
</evidence>
<dbReference type="PANTHER" id="PTHR30061:SF50">
    <property type="entry name" value="MALTOSE_MALTODEXTRIN-BINDING PERIPLASMIC PROTEIN"/>
    <property type="match status" value="1"/>
</dbReference>
<comment type="similarity">
    <text evidence="1 5">Belongs to the bacterial solute-binding protein 1 family.</text>
</comment>
<dbReference type="Gene3D" id="3.40.190.10">
    <property type="entry name" value="Periplasmic binding protein-like II"/>
    <property type="match status" value="2"/>
</dbReference>
<evidence type="ECO:0000256" key="2">
    <source>
        <dbReference type="ARBA" id="ARBA00022448"/>
    </source>
</evidence>
<feature type="region of interest" description="Disordered" evidence="6">
    <location>
        <begin position="26"/>
        <end position="50"/>
    </location>
</feature>
<name>A0A6N7R2C0_9BACI</name>
<dbReference type="InterPro" id="IPR006059">
    <property type="entry name" value="SBP"/>
</dbReference>
<accession>A0A6N7R2C0</accession>
<proteinExistence type="inferred from homology"/>